<dbReference type="EMBL" id="VYXQ01000008">
    <property type="protein sequence ID" value="KAA9368269.1"/>
    <property type="molecule type" value="Genomic_DNA"/>
</dbReference>
<dbReference type="Proteomes" id="UP000327108">
    <property type="component" value="Unassembled WGS sequence"/>
</dbReference>
<keyword evidence="2" id="KW-1185">Reference proteome</keyword>
<reference evidence="1 2" key="1">
    <citation type="submission" date="2019-09" db="EMBL/GenBank/DDBJ databases">
        <title>Biological control of the noxious weed angled onion (Allium triquetrum) thwarted by endophytic bacteria in Victoria, Australia.</title>
        <authorList>
            <person name="Tehranchian P."/>
            <person name="Adair R.J."/>
            <person name="Van T.H."/>
            <person name="Morrison P.D."/>
            <person name="Williams H."/>
            <person name="Lawrie A.C."/>
        </authorList>
    </citation>
    <scope>NUCLEOTIDE SEQUENCE [LARGE SCALE GENOMIC DNA]</scope>
    <source>
        <strain evidence="1 2">RPTAtOch1</strain>
    </source>
</reference>
<dbReference type="RefSeq" id="WP_151093301.1">
    <property type="nucleotide sequence ID" value="NZ_JBLZNM010000008.1"/>
</dbReference>
<evidence type="ECO:0000313" key="1">
    <source>
        <dbReference type="EMBL" id="KAA9368269.1"/>
    </source>
</evidence>
<accession>A0A5N1JYF9</accession>
<protein>
    <submittedName>
        <fullName evidence="1">Uncharacterized protein</fullName>
    </submittedName>
</protein>
<organism evidence="1 2">
    <name type="scientific">Ochrobactrum quorumnocens</name>
    <dbReference type="NCBI Taxonomy" id="271865"/>
    <lineage>
        <taxon>Bacteria</taxon>
        <taxon>Pseudomonadati</taxon>
        <taxon>Pseudomonadota</taxon>
        <taxon>Alphaproteobacteria</taxon>
        <taxon>Hyphomicrobiales</taxon>
        <taxon>Brucellaceae</taxon>
        <taxon>Brucella/Ochrobactrum group</taxon>
        <taxon>Ochrobactrum</taxon>
    </lineage>
</organism>
<sequence length="99" mass="10643">MPAPIHPHIVAVVGTGAPCCNGGRLFLPMQARRSDEFKTFRLLGSERLFRPLSTCFIRRKTPQTRPAKPLPKGFAQNRYNGGLPVLMSTAPGIGGGGAQ</sequence>
<name>A0A5N1JYF9_9HYPH</name>
<gene>
    <name evidence="1" type="ORF">F3W84_10280</name>
</gene>
<proteinExistence type="predicted"/>
<comment type="caution">
    <text evidence="1">The sequence shown here is derived from an EMBL/GenBank/DDBJ whole genome shotgun (WGS) entry which is preliminary data.</text>
</comment>
<dbReference type="AlphaFoldDB" id="A0A5N1JYF9"/>
<evidence type="ECO:0000313" key="2">
    <source>
        <dbReference type="Proteomes" id="UP000327108"/>
    </source>
</evidence>